<sequence length="516" mass="58620">MAHLLAQNIADTDGAEGLRRFLEVEEGRRDLAKCAGQRVHQDALDLGLVNVRLERILERETGSSIASTESSLSPKEQVQEDLRTETWAYQALEDSGALLPFSRHLLEQFVRAPRQYLDHPHYGDIIRYCDEYRSSPDRMELCVQYHRRWRAFFKLQRVIRNQTVESARSLIVDTHRYNWAWEEPNETFHPKPGNWTFADYFDDVKQRAQSHGCPLPFQLERNIEQQDHQSTWAEYFAFECNVHDYAAAKGKALRPKHDHKWEDLRKSGLLKEGMTWEKLRDFGTIWHNVAETKQAEEDIQPACVVSPGAEERLQTLVKRGELTKAYIDRTRKFHFAQENARRHLHLINWLRRLMSSASEEHEAPQAIMLPTPPENQSTRKRRLDAEMDEPPARRRKLGAHAGEEPDRPFRRPRRNARLAAIEDASAAAVDRRESAKLAAGGDTGAVARDTDVSARAAAGGDAGAACLNNSVGARRRPRARAGGEAARPDGPLRRSARVAARTNDKAVALTTNTSAG</sequence>
<dbReference type="OrthoDB" id="10385545at2759"/>
<dbReference type="EMBL" id="NAJP01000094">
    <property type="protein sequence ID" value="TKA31868.1"/>
    <property type="molecule type" value="Genomic_DNA"/>
</dbReference>
<feature type="region of interest" description="Disordered" evidence="1">
    <location>
        <begin position="361"/>
        <end position="413"/>
    </location>
</feature>
<organism evidence="2 3">
    <name type="scientific">Friedmanniomyces endolithicus</name>
    <dbReference type="NCBI Taxonomy" id="329885"/>
    <lineage>
        <taxon>Eukaryota</taxon>
        <taxon>Fungi</taxon>
        <taxon>Dikarya</taxon>
        <taxon>Ascomycota</taxon>
        <taxon>Pezizomycotina</taxon>
        <taxon>Dothideomycetes</taxon>
        <taxon>Dothideomycetidae</taxon>
        <taxon>Mycosphaerellales</taxon>
        <taxon>Teratosphaeriaceae</taxon>
        <taxon>Friedmanniomyces</taxon>
    </lineage>
</organism>
<evidence type="ECO:0000256" key="1">
    <source>
        <dbReference type="SAM" id="MobiDB-lite"/>
    </source>
</evidence>
<feature type="region of interest" description="Disordered" evidence="1">
    <location>
        <begin position="469"/>
        <end position="516"/>
    </location>
</feature>
<name>A0A4U0U9H1_9PEZI</name>
<evidence type="ECO:0000313" key="3">
    <source>
        <dbReference type="Proteomes" id="UP000310066"/>
    </source>
</evidence>
<accession>A0A4U0U9H1</accession>
<dbReference type="Proteomes" id="UP000310066">
    <property type="component" value="Unassembled WGS sequence"/>
</dbReference>
<reference evidence="2 3" key="1">
    <citation type="submission" date="2017-03" db="EMBL/GenBank/DDBJ databases">
        <title>Genomes of endolithic fungi from Antarctica.</title>
        <authorList>
            <person name="Coleine C."/>
            <person name="Masonjones S."/>
            <person name="Stajich J.E."/>
        </authorList>
    </citation>
    <scope>NUCLEOTIDE SEQUENCE [LARGE SCALE GENOMIC DNA]</scope>
    <source>
        <strain evidence="2 3">CCFEE 5311</strain>
    </source>
</reference>
<dbReference type="AlphaFoldDB" id="A0A4U0U9H1"/>
<evidence type="ECO:0000313" key="2">
    <source>
        <dbReference type="EMBL" id="TKA31868.1"/>
    </source>
</evidence>
<comment type="caution">
    <text evidence="2">The sequence shown here is derived from an EMBL/GenBank/DDBJ whole genome shotgun (WGS) entry which is preliminary data.</text>
</comment>
<proteinExistence type="predicted"/>
<protein>
    <submittedName>
        <fullName evidence="2">Uncharacterized protein</fullName>
    </submittedName>
</protein>
<gene>
    <name evidence="2" type="ORF">B0A54_16608</name>
</gene>
<dbReference type="STRING" id="329885.A0A4U0U9H1"/>